<dbReference type="STRING" id="1203610.HMPREF1536_02181"/>
<dbReference type="EMBL" id="AQHW01000014">
    <property type="protein sequence ID" value="KKB56545.1"/>
    <property type="molecule type" value="Genomic_DNA"/>
</dbReference>
<dbReference type="PATRIC" id="fig|1203610.3.peg.2238"/>
<dbReference type="SUPFAM" id="SSF88946">
    <property type="entry name" value="Sigma2 domain of RNA polymerase sigma factors"/>
    <property type="match status" value="1"/>
</dbReference>
<dbReference type="InterPro" id="IPR013325">
    <property type="entry name" value="RNA_pol_sigma_r2"/>
</dbReference>
<evidence type="ECO:0000259" key="1">
    <source>
        <dbReference type="Pfam" id="PF04542"/>
    </source>
</evidence>
<dbReference type="Proteomes" id="UP000033035">
    <property type="component" value="Unassembled WGS sequence"/>
</dbReference>
<dbReference type="InterPro" id="IPR007627">
    <property type="entry name" value="RNA_pol_sigma70_r2"/>
</dbReference>
<organism evidence="2 3">
    <name type="scientific">Parabacteroides gordonii MS-1 = DSM 23371</name>
    <dbReference type="NCBI Taxonomy" id="1203610"/>
    <lineage>
        <taxon>Bacteria</taxon>
        <taxon>Pseudomonadati</taxon>
        <taxon>Bacteroidota</taxon>
        <taxon>Bacteroidia</taxon>
        <taxon>Bacteroidales</taxon>
        <taxon>Tannerellaceae</taxon>
        <taxon>Parabacteroides</taxon>
    </lineage>
</organism>
<keyword evidence="3" id="KW-1185">Reference proteome</keyword>
<dbReference type="GO" id="GO:0003700">
    <property type="term" value="F:DNA-binding transcription factor activity"/>
    <property type="evidence" value="ECO:0007669"/>
    <property type="project" value="InterPro"/>
</dbReference>
<feature type="domain" description="RNA polymerase sigma-70 region 2" evidence="1">
    <location>
        <begin position="15"/>
        <end position="72"/>
    </location>
</feature>
<dbReference type="RefSeq" id="WP_028728856.1">
    <property type="nucleotide sequence ID" value="NZ_AUAE01000040.1"/>
</dbReference>
<protein>
    <recommendedName>
        <fullName evidence="1">RNA polymerase sigma-70 region 2 domain-containing protein</fullName>
    </recommendedName>
</protein>
<accession>A0A0F5JG95</accession>
<evidence type="ECO:0000313" key="2">
    <source>
        <dbReference type="EMBL" id="KKB56545.1"/>
    </source>
</evidence>
<proteinExistence type="predicted"/>
<dbReference type="HOGENOM" id="CLU_2524524_0_0_10"/>
<evidence type="ECO:0000313" key="3">
    <source>
        <dbReference type="Proteomes" id="UP000033035"/>
    </source>
</evidence>
<name>A0A0F5JG95_9BACT</name>
<reference evidence="2 3" key="1">
    <citation type="submission" date="2013-04" db="EMBL/GenBank/DDBJ databases">
        <title>The Genome Sequence of Parabacteroides gordonii DSM 23371.</title>
        <authorList>
            <consortium name="The Broad Institute Genomics Platform"/>
            <person name="Earl A."/>
            <person name="Ward D."/>
            <person name="Feldgarden M."/>
            <person name="Gevers D."/>
            <person name="Martens E."/>
            <person name="Sakamoto M."/>
            <person name="Benno Y."/>
            <person name="Suzuki N."/>
            <person name="Matsunaga N."/>
            <person name="Koshihara K."/>
            <person name="Seki M."/>
            <person name="Komiya H."/>
            <person name="Walker B."/>
            <person name="Young S."/>
            <person name="Zeng Q."/>
            <person name="Gargeya S."/>
            <person name="Fitzgerald M."/>
            <person name="Haas B."/>
            <person name="Abouelleil A."/>
            <person name="Allen A.W."/>
            <person name="Alvarado L."/>
            <person name="Arachchi H.M."/>
            <person name="Berlin A.M."/>
            <person name="Chapman S.B."/>
            <person name="Gainer-Dewar J."/>
            <person name="Goldberg J."/>
            <person name="Griggs A."/>
            <person name="Gujja S."/>
            <person name="Hansen M."/>
            <person name="Howarth C."/>
            <person name="Imamovic A."/>
            <person name="Ireland A."/>
            <person name="Larimer J."/>
            <person name="McCowan C."/>
            <person name="Murphy C."/>
            <person name="Pearson M."/>
            <person name="Poon T.W."/>
            <person name="Priest M."/>
            <person name="Roberts A."/>
            <person name="Saif S."/>
            <person name="Shea T."/>
            <person name="Sisk P."/>
            <person name="Sykes S."/>
            <person name="Wortman J."/>
            <person name="Nusbaum C."/>
            <person name="Birren B."/>
        </authorList>
    </citation>
    <scope>NUCLEOTIDE SEQUENCE [LARGE SCALE GENOMIC DNA]</scope>
    <source>
        <strain evidence="2 3">MS-1</strain>
    </source>
</reference>
<dbReference type="GO" id="GO:0006352">
    <property type="term" value="P:DNA-templated transcription initiation"/>
    <property type="evidence" value="ECO:0007669"/>
    <property type="project" value="InterPro"/>
</dbReference>
<dbReference type="Gene3D" id="1.10.1740.10">
    <property type="match status" value="1"/>
</dbReference>
<dbReference type="AlphaFoldDB" id="A0A0F5JG95"/>
<sequence>MRTDEFITRILPLKDNLLRVAFRITGNAERSEQIVQDVMLKVWGERAAWIVIEDIPSYCLMVTRNLALEAINLQKMRTESFAVR</sequence>
<comment type="caution">
    <text evidence="2">The sequence shown here is derived from an EMBL/GenBank/DDBJ whole genome shotgun (WGS) entry which is preliminary data.</text>
</comment>
<dbReference type="Pfam" id="PF04542">
    <property type="entry name" value="Sigma70_r2"/>
    <property type="match status" value="1"/>
</dbReference>
<gene>
    <name evidence="2" type="ORF">HMPREF1536_02181</name>
</gene>